<evidence type="ECO:0000256" key="8">
    <source>
        <dbReference type="ARBA" id="ARBA00023170"/>
    </source>
</evidence>
<keyword evidence="8 14" id="KW-0675">Receptor</keyword>
<dbReference type="InterPro" id="IPR000531">
    <property type="entry name" value="Beta-barrel_TonB"/>
</dbReference>
<comment type="subcellular location">
    <subcellularLocation>
        <location evidence="1 10">Cell outer membrane</location>
        <topology evidence="1 10">Multi-pass membrane protein</topology>
    </subcellularLocation>
</comment>
<evidence type="ECO:0000313" key="17">
    <source>
        <dbReference type="Proteomes" id="UP000092871"/>
    </source>
</evidence>
<dbReference type="PANTHER" id="PTHR32552:SF82">
    <property type="entry name" value="FCUA PROTEIN"/>
    <property type="match status" value="1"/>
</dbReference>
<dbReference type="GO" id="GO:0015891">
    <property type="term" value="P:siderophore transport"/>
    <property type="evidence" value="ECO:0007669"/>
    <property type="project" value="InterPro"/>
</dbReference>
<organism evidence="14 17">
    <name type="scientific">Marinomonas gallaica</name>
    <dbReference type="NCBI Taxonomy" id="1806667"/>
    <lineage>
        <taxon>Bacteria</taxon>
        <taxon>Pseudomonadati</taxon>
        <taxon>Pseudomonadota</taxon>
        <taxon>Gammaproteobacteria</taxon>
        <taxon>Oceanospirillales</taxon>
        <taxon>Oceanospirillaceae</taxon>
        <taxon>Marinomonas</taxon>
    </lineage>
</organism>
<dbReference type="GO" id="GO:0009279">
    <property type="term" value="C:cell outer membrane"/>
    <property type="evidence" value="ECO:0007669"/>
    <property type="project" value="UniProtKB-SubCell"/>
</dbReference>
<evidence type="ECO:0000256" key="11">
    <source>
        <dbReference type="RuleBase" id="RU003357"/>
    </source>
</evidence>
<accession>A0A1C3JSM8</accession>
<name>A0A1C3JSM8_9GAMM</name>
<evidence type="ECO:0000313" key="15">
    <source>
        <dbReference type="EMBL" id="SBT22507.1"/>
    </source>
</evidence>
<dbReference type="InterPro" id="IPR012910">
    <property type="entry name" value="Plug_dom"/>
</dbReference>
<keyword evidence="16" id="KW-1185">Reference proteome</keyword>
<evidence type="ECO:0000256" key="6">
    <source>
        <dbReference type="ARBA" id="ARBA00023077"/>
    </source>
</evidence>
<reference evidence="14 17" key="1">
    <citation type="submission" date="2016-06" db="EMBL/GenBank/DDBJ databases">
        <authorList>
            <person name="Kjaerup R.B."/>
            <person name="Dalgaard T.S."/>
            <person name="Juul-Madsen H.R."/>
        </authorList>
    </citation>
    <scope>NUCLEOTIDE SEQUENCE [LARGE SCALE GENOMIC DNA]</scope>
    <source>
        <strain evidence="14 17">CECT 5115</strain>
    </source>
</reference>
<evidence type="ECO:0000256" key="7">
    <source>
        <dbReference type="ARBA" id="ARBA00023136"/>
    </source>
</evidence>
<dbReference type="PANTHER" id="PTHR32552">
    <property type="entry name" value="FERRICHROME IRON RECEPTOR-RELATED"/>
    <property type="match status" value="1"/>
</dbReference>
<feature type="domain" description="TonB-dependent receptor plug" evidence="13">
    <location>
        <begin position="106"/>
        <end position="204"/>
    </location>
</feature>
<dbReference type="PROSITE" id="PS52016">
    <property type="entry name" value="TONB_DEPENDENT_REC_3"/>
    <property type="match status" value="1"/>
</dbReference>
<dbReference type="CDD" id="cd01347">
    <property type="entry name" value="ligand_gated_channel"/>
    <property type="match status" value="1"/>
</dbReference>
<reference evidence="15 16" key="2">
    <citation type="submission" date="2016-06" db="EMBL/GenBank/DDBJ databases">
        <authorList>
            <person name="Rodrigo-Torres L."/>
            <person name="Arahal D.R."/>
        </authorList>
    </citation>
    <scope>NUCLEOTIDE SEQUENCE [LARGE SCALE GENOMIC DNA]</scope>
    <source>
        <strain evidence="15 16">CECT 5116</strain>
    </source>
</reference>
<sequence length="748" mass="80800">MYKIHDQYSDQNEAGMSVQKTPMFAFNKAVSAKNAMAVSVTIGAMLTYGTCVYAEEGTRVDNASASTVMLPAVKVDGERDENAAYSGSAGQVSESNHAGFLGNKDALDTPFSAISYTDKYIDDVQAMDVIDVISATDASVYTSKVVGENLESYSIRGFSANSNDVTVNGLSGMAPYYRSATQMYERVEVLKGPSAMLNGMAPNGSVGGAVNLVTKRAGEEPLTRLTTKYLSDSQLGASLDVSRRFGANKAFGVRVNGAYLDGETSIDDQDNQSGLGSIGLDWRGERVRLSADLYSTQEKVEGPTRGITVASGIEIPSVPDSASQLNPSWAFYDTHTEGAMARGELDVSDNVMLYAALGANKMAYKGLSASKAEVFNSAGDMETTLGYVADDNERVSMEVGLNSDFKTGNVDHQIATNITHYNEEYNLNALRYSETYTTNIYSPVWGDDPGFDFNTPLLLTTETNLTSFGLADTLSFDQDTYQLTLGARYQEVKTEQTGGMLSTGTKYDESATTPSIAFVAKLSDQVSLYANYIEGLSKGATAPTSADNSGEIFAPYETQQTEVGLKFDQGNFTHTLSVYEIEKPDSYTDTDTNLFGYYGEQRNRGVEWGFFGTPIDTLRLMGGITYLDAKITSSSNADNEGNRASGISKWQAKLGAEWDTPYVDNLTVTANATAMSKRYLGNDNEQSLPGNTVFGLGARYKANISDVPVTLRANIDNVTDKSYWSMAHYNDLALGEGRTLTISAAMDF</sequence>
<evidence type="ECO:0000256" key="10">
    <source>
        <dbReference type="PROSITE-ProRule" id="PRU01360"/>
    </source>
</evidence>
<dbReference type="InterPro" id="IPR036942">
    <property type="entry name" value="Beta-barrel_TonB_sf"/>
</dbReference>
<keyword evidence="4 10" id="KW-1134">Transmembrane beta strand</keyword>
<dbReference type="GO" id="GO:0038023">
    <property type="term" value="F:signaling receptor activity"/>
    <property type="evidence" value="ECO:0007669"/>
    <property type="project" value="InterPro"/>
</dbReference>
<keyword evidence="7 10" id="KW-0472">Membrane</keyword>
<evidence type="ECO:0000256" key="2">
    <source>
        <dbReference type="ARBA" id="ARBA00009810"/>
    </source>
</evidence>
<dbReference type="Gene3D" id="2.170.130.10">
    <property type="entry name" value="TonB-dependent receptor, plug domain"/>
    <property type="match status" value="1"/>
</dbReference>
<evidence type="ECO:0000256" key="9">
    <source>
        <dbReference type="ARBA" id="ARBA00023237"/>
    </source>
</evidence>
<dbReference type="SUPFAM" id="SSF56935">
    <property type="entry name" value="Porins"/>
    <property type="match status" value="1"/>
</dbReference>
<keyword evidence="6 11" id="KW-0798">TonB box</keyword>
<dbReference type="EMBL" id="FLRA01000017">
    <property type="protein sequence ID" value="SBT18127.1"/>
    <property type="molecule type" value="Genomic_DNA"/>
</dbReference>
<dbReference type="InterPro" id="IPR037066">
    <property type="entry name" value="Plug_dom_sf"/>
</dbReference>
<comment type="similarity">
    <text evidence="2 10 11">Belongs to the TonB-dependent receptor family.</text>
</comment>
<keyword evidence="3 10" id="KW-0813">Transport</keyword>
<dbReference type="RefSeq" id="WP_083203044.1">
    <property type="nucleotide sequence ID" value="NZ_FLRA01000017.1"/>
</dbReference>
<dbReference type="AlphaFoldDB" id="A0A1C3JSM8"/>
<dbReference type="NCBIfam" id="TIGR01783">
    <property type="entry name" value="TonB-siderophor"/>
    <property type="match status" value="1"/>
</dbReference>
<evidence type="ECO:0000256" key="3">
    <source>
        <dbReference type="ARBA" id="ARBA00022448"/>
    </source>
</evidence>
<dbReference type="Pfam" id="PF07715">
    <property type="entry name" value="Plug"/>
    <property type="match status" value="1"/>
</dbReference>
<dbReference type="InterPro" id="IPR039426">
    <property type="entry name" value="TonB-dep_rcpt-like"/>
</dbReference>
<dbReference type="EMBL" id="FLRB01000019">
    <property type="protein sequence ID" value="SBT22507.1"/>
    <property type="molecule type" value="Genomic_DNA"/>
</dbReference>
<proteinExistence type="inferred from homology"/>
<keyword evidence="9 10" id="KW-0998">Cell outer membrane</keyword>
<evidence type="ECO:0000259" key="12">
    <source>
        <dbReference type="Pfam" id="PF00593"/>
    </source>
</evidence>
<gene>
    <name evidence="14" type="primary">fcuA</name>
    <name evidence="14" type="ORF">MGA5115_02248</name>
    <name evidence="15" type="ORF">MGA5116_03130</name>
</gene>
<dbReference type="GO" id="GO:0015344">
    <property type="term" value="F:siderophore uptake transmembrane transporter activity"/>
    <property type="evidence" value="ECO:0007669"/>
    <property type="project" value="TreeGrafter"/>
</dbReference>
<dbReference type="Pfam" id="PF00593">
    <property type="entry name" value="TonB_dep_Rec_b-barrel"/>
    <property type="match status" value="1"/>
</dbReference>
<dbReference type="InterPro" id="IPR010105">
    <property type="entry name" value="TonB_sidphr_rcpt"/>
</dbReference>
<protein>
    <submittedName>
        <fullName evidence="14">Ferrichrome receptor FcuA</fullName>
    </submittedName>
</protein>
<dbReference type="Gene3D" id="2.40.170.20">
    <property type="entry name" value="TonB-dependent receptor, beta-barrel domain"/>
    <property type="match status" value="1"/>
</dbReference>
<evidence type="ECO:0000256" key="5">
    <source>
        <dbReference type="ARBA" id="ARBA00022692"/>
    </source>
</evidence>
<evidence type="ECO:0000256" key="4">
    <source>
        <dbReference type="ARBA" id="ARBA00022452"/>
    </source>
</evidence>
<dbReference type="Proteomes" id="UP000092871">
    <property type="component" value="Unassembled WGS sequence"/>
</dbReference>
<dbReference type="Proteomes" id="UP000092840">
    <property type="component" value="Unassembled WGS sequence"/>
</dbReference>
<feature type="domain" description="TonB-dependent receptor-like beta-barrel" evidence="12">
    <location>
        <begin position="326"/>
        <end position="718"/>
    </location>
</feature>
<evidence type="ECO:0000313" key="16">
    <source>
        <dbReference type="Proteomes" id="UP000092840"/>
    </source>
</evidence>
<keyword evidence="5 10" id="KW-0812">Transmembrane</keyword>
<evidence type="ECO:0000259" key="13">
    <source>
        <dbReference type="Pfam" id="PF07715"/>
    </source>
</evidence>
<evidence type="ECO:0000313" key="14">
    <source>
        <dbReference type="EMBL" id="SBT18127.1"/>
    </source>
</evidence>
<evidence type="ECO:0000256" key="1">
    <source>
        <dbReference type="ARBA" id="ARBA00004571"/>
    </source>
</evidence>